<dbReference type="SUPFAM" id="SSF52540">
    <property type="entry name" value="P-loop containing nucleoside triphosphate hydrolases"/>
    <property type="match status" value="1"/>
</dbReference>
<dbReference type="Proteomes" id="UP000198318">
    <property type="component" value="Unassembled WGS sequence"/>
</dbReference>
<protein>
    <submittedName>
        <fullName evidence="6">AAA domain (Cdc48 subfamily)</fullName>
    </submittedName>
</protein>
<proteinExistence type="predicted"/>
<name>A0A239NGN2_9ACTN</name>
<dbReference type="InterPro" id="IPR001270">
    <property type="entry name" value="ClpA/B"/>
</dbReference>
<dbReference type="Pfam" id="PF07724">
    <property type="entry name" value="AAA_2"/>
    <property type="match status" value="1"/>
</dbReference>
<dbReference type="PANTHER" id="PTHR11638:SF18">
    <property type="entry name" value="HEAT SHOCK PROTEIN 104"/>
    <property type="match status" value="1"/>
</dbReference>
<gene>
    <name evidence="6" type="ORF">SAMN05443665_104136</name>
</gene>
<sequence length="625" mass="68646">MPPGAAALPAWVRELDMALLTHPQILLTGNVRDQYPLPAEDGSGEIVMHSLQDVIMRVCRGHGYGALGEHSPLDQLMVLWPLSLTDSGQPACPESLREMSQADAARPGRGENPDAVRLSRIRQVLVDVVRWRGAAIGLVFPYAARVGRGDSEAGDLGRDLFTVAEALGHTAMPVRGPGVTPYNTIFWVTERQDHLAPEFGADSRRLRVIAIPEPLLGERERVAAYALRDVDPGAGPEQRAQAARRLAGITHGMQLVELMAIGRMAEHRGLPLERLEEAVRLYRVGVLDNPWADAALRAKIERGEKILNAQVIGQERAVARTLQIFQRSVTGLTGAQASSSPNRPRGVLFLSGPTGVGKTELAKGIAKLILGDDAEPIRFDMSEFAEEHARDRLIGAPPGYVGFDAGGELINAVRANPISVLLFDEIDKAHPRLYDLFLQILEDGRLTDGRGATVHFTETVLVFTSNLGVVTKTGDIERRLKYTDDPEKVRQALDKAFRTFFDETIRRPELRNRFGDNFIVMDFIQPEHVPRILNRALDSVVGRVADRHGARLTIGDEAFETLRFAARARLDHGGRGVLNAVEAALVNPLAAELFDRPPTPGEEITVLDMEPEGDTWRLKVDRCPA</sequence>
<dbReference type="PANTHER" id="PTHR11638">
    <property type="entry name" value="ATP-DEPENDENT CLP PROTEASE"/>
    <property type="match status" value="1"/>
</dbReference>
<dbReference type="GO" id="GO:0005737">
    <property type="term" value="C:cytoplasm"/>
    <property type="evidence" value="ECO:0007669"/>
    <property type="project" value="TreeGrafter"/>
</dbReference>
<keyword evidence="2" id="KW-0067">ATP-binding</keyword>
<organism evidence="6 7">
    <name type="scientific">Actinomadura meyerae</name>
    <dbReference type="NCBI Taxonomy" id="240840"/>
    <lineage>
        <taxon>Bacteria</taxon>
        <taxon>Bacillati</taxon>
        <taxon>Actinomycetota</taxon>
        <taxon>Actinomycetes</taxon>
        <taxon>Streptosporangiales</taxon>
        <taxon>Thermomonosporaceae</taxon>
        <taxon>Actinomadura</taxon>
    </lineage>
</organism>
<dbReference type="SMART" id="SM00382">
    <property type="entry name" value="AAA"/>
    <property type="match status" value="1"/>
</dbReference>
<dbReference type="PROSITE" id="PS00871">
    <property type="entry name" value="CLPAB_2"/>
    <property type="match status" value="1"/>
</dbReference>
<dbReference type="Gene3D" id="3.40.50.300">
    <property type="entry name" value="P-loop containing nucleotide triphosphate hydrolases"/>
    <property type="match status" value="1"/>
</dbReference>
<accession>A0A239NGN2</accession>
<keyword evidence="3" id="KW-0143">Chaperone</keyword>
<dbReference type="PRINTS" id="PR00300">
    <property type="entry name" value="CLPPROTEASEA"/>
</dbReference>
<evidence type="ECO:0000313" key="7">
    <source>
        <dbReference type="Proteomes" id="UP000198318"/>
    </source>
</evidence>
<evidence type="ECO:0000259" key="5">
    <source>
        <dbReference type="SMART" id="SM00382"/>
    </source>
</evidence>
<dbReference type="InterPro" id="IPR027417">
    <property type="entry name" value="P-loop_NTPase"/>
</dbReference>
<comment type="subunit">
    <text evidence="4">Homohexamer. The oligomerization is ATP-dependent.</text>
</comment>
<evidence type="ECO:0000256" key="1">
    <source>
        <dbReference type="ARBA" id="ARBA00022741"/>
    </source>
</evidence>
<dbReference type="GO" id="GO:0016887">
    <property type="term" value="F:ATP hydrolysis activity"/>
    <property type="evidence" value="ECO:0007669"/>
    <property type="project" value="InterPro"/>
</dbReference>
<evidence type="ECO:0000313" key="6">
    <source>
        <dbReference type="EMBL" id="SNT54097.1"/>
    </source>
</evidence>
<dbReference type="InterPro" id="IPR028299">
    <property type="entry name" value="ClpA/B_CS2"/>
</dbReference>
<dbReference type="InterPro" id="IPR003959">
    <property type="entry name" value="ATPase_AAA_core"/>
</dbReference>
<dbReference type="CDD" id="cd19499">
    <property type="entry name" value="RecA-like_ClpB_Hsp104-like"/>
    <property type="match status" value="1"/>
</dbReference>
<dbReference type="GO" id="GO:0034605">
    <property type="term" value="P:cellular response to heat"/>
    <property type="evidence" value="ECO:0007669"/>
    <property type="project" value="TreeGrafter"/>
</dbReference>
<dbReference type="GO" id="GO:0005524">
    <property type="term" value="F:ATP binding"/>
    <property type="evidence" value="ECO:0007669"/>
    <property type="project" value="UniProtKB-KW"/>
</dbReference>
<feature type="domain" description="AAA+ ATPase" evidence="5">
    <location>
        <begin position="344"/>
        <end position="493"/>
    </location>
</feature>
<dbReference type="InterPro" id="IPR050130">
    <property type="entry name" value="ClpA_ClpB"/>
</dbReference>
<dbReference type="EMBL" id="FZOR01000041">
    <property type="protein sequence ID" value="SNT54097.1"/>
    <property type="molecule type" value="Genomic_DNA"/>
</dbReference>
<keyword evidence="7" id="KW-1185">Reference proteome</keyword>
<evidence type="ECO:0000256" key="2">
    <source>
        <dbReference type="ARBA" id="ARBA00022840"/>
    </source>
</evidence>
<evidence type="ECO:0000256" key="3">
    <source>
        <dbReference type="ARBA" id="ARBA00023186"/>
    </source>
</evidence>
<keyword evidence="1" id="KW-0547">Nucleotide-binding</keyword>
<reference evidence="6 7" key="1">
    <citation type="submission" date="2017-06" db="EMBL/GenBank/DDBJ databases">
        <authorList>
            <person name="Kim H.J."/>
            <person name="Triplett B.A."/>
        </authorList>
    </citation>
    <scope>NUCLEOTIDE SEQUENCE [LARGE SCALE GENOMIC DNA]</scope>
    <source>
        <strain evidence="6 7">DSM 44715</strain>
    </source>
</reference>
<dbReference type="InterPro" id="IPR003593">
    <property type="entry name" value="AAA+_ATPase"/>
</dbReference>
<evidence type="ECO:0000256" key="4">
    <source>
        <dbReference type="ARBA" id="ARBA00026057"/>
    </source>
</evidence>
<dbReference type="AlphaFoldDB" id="A0A239NGN2"/>